<protein>
    <recommendedName>
        <fullName evidence="3">Acid protease</fullName>
    </recommendedName>
</protein>
<dbReference type="CDD" id="cd05483">
    <property type="entry name" value="retropepsin_like_bacteria"/>
    <property type="match status" value="1"/>
</dbReference>
<proteinExistence type="predicted"/>
<name>K2Q1J7_9FLAO</name>
<keyword evidence="2" id="KW-1185">Reference proteome</keyword>
<organism evidence="1 2">
    <name type="scientific">Galbibacter marinus</name>
    <dbReference type="NCBI Taxonomy" id="555500"/>
    <lineage>
        <taxon>Bacteria</taxon>
        <taxon>Pseudomonadati</taxon>
        <taxon>Bacteroidota</taxon>
        <taxon>Flavobacteriia</taxon>
        <taxon>Flavobacteriales</taxon>
        <taxon>Flavobacteriaceae</taxon>
        <taxon>Galbibacter</taxon>
    </lineage>
</organism>
<dbReference type="AlphaFoldDB" id="K2Q1J7"/>
<dbReference type="InterPro" id="IPR021109">
    <property type="entry name" value="Peptidase_aspartic_dom_sf"/>
</dbReference>
<dbReference type="SUPFAM" id="SSF50630">
    <property type="entry name" value="Acid proteases"/>
    <property type="match status" value="1"/>
</dbReference>
<dbReference type="GO" id="GO:0006508">
    <property type="term" value="P:proteolysis"/>
    <property type="evidence" value="ECO:0007669"/>
    <property type="project" value="InterPro"/>
</dbReference>
<dbReference type="STRING" id="555500.I215_11005"/>
<accession>K2Q1J7</accession>
<gene>
    <name evidence="1" type="ORF">I215_11005</name>
</gene>
<dbReference type="PATRIC" id="fig|555500.3.peg.2270"/>
<dbReference type="Proteomes" id="UP000007364">
    <property type="component" value="Unassembled WGS sequence"/>
</dbReference>
<dbReference type="OrthoDB" id="5975497at2"/>
<dbReference type="GO" id="GO:0004190">
    <property type="term" value="F:aspartic-type endopeptidase activity"/>
    <property type="evidence" value="ECO:0007669"/>
    <property type="project" value="InterPro"/>
</dbReference>
<dbReference type="PROSITE" id="PS00141">
    <property type="entry name" value="ASP_PROTEASE"/>
    <property type="match status" value="1"/>
</dbReference>
<comment type="caution">
    <text evidence="1">The sequence shown here is derived from an EMBL/GenBank/DDBJ whole genome shotgun (WGS) entry which is preliminary data.</text>
</comment>
<evidence type="ECO:0000313" key="2">
    <source>
        <dbReference type="Proteomes" id="UP000007364"/>
    </source>
</evidence>
<dbReference type="Pfam" id="PF13650">
    <property type="entry name" value="Asp_protease_2"/>
    <property type="match status" value="1"/>
</dbReference>
<dbReference type="Gene3D" id="2.40.70.10">
    <property type="entry name" value="Acid Proteases"/>
    <property type="match status" value="1"/>
</dbReference>
<evidence type="ECO:0000313" key="1">
    <source>
        <dbReference type="EMBL" id="EKF54711.1"/>
    </source>
</evidence>
<evidence type="ECO:0008006" key="3">
    <source>
        <dbReference type="Google" id="ProtNLM"/>
    </source>
</evidence>
<sequence length="146" mass="16265">MQSLKKFLKDKGYIRVPLSVTKTNHLEIEAKINGIEGRFILDTGASSTCIGLDSIEHFKLRTQESEIKASGAGASNMLTQISKKNSIEISEWFHKKIKIVLFDLSHVNDALTRHDALPVHGIIGADILKKSKAVIDYHKKAVFLKP</sequence>
<dbReference type="EMBL" id="AMSG01000016">
    <property type="protein sequence ID" value="EKF54711.1"/>
    <property type="molecule type" value="Genomic_DNA"/>
</dbReference>
<dbReference type="InterPro" id="IPR001969">
    <property type="entry name" value="Aspartic_peptidase_AS"/>
</dbReference>
<reference evidence="1 2" key="1">
    <citation type="journal article" date="2012" name="J. Bacteriol.">
        <title>Genome Sequence of Galbibacter marinum Type Strain ck-I2-15.</title>
        <authorList>
            <person name="Lai Q."/>
            <person name="Li C."/>
            <person name="Shao Z."/>
        </authorList>
    </citation>
    <scope>NUCLEOTIDE SEQUENCE [LARGE SCALE GENOMIC DNA]</scope>
    <source>
        <strain evidence="2">ck-I2-15</strain>
    </source>
</reference>
<dbReference type="InterPro" id="IPR034122">
    <property type="entry name" value="Retropepsin-like_bacterial"/>
</dbReference>
<dbReference type="RefSeq" id="WP_008992041.1">
    <property type="nucleotide sequence ID" value="NZ_AMSG01000016.1"/>
</dbReference>
<dbReference type="eggNOG" id="COG3577">
    <property type="taxonomic scope" value="Bacteria"/>
</dbReference>